<proteinExistence type="predicted"/>
<dbReference type="Proteomes" id="UP000663864">
    <property type="component" value="Unassembled WGS sequence"/>
</dbReference>
<reference evidence="1" key="1">
    <citation type="submission" date="2021-02" db="EMBL/GenBank/DDBJ databases">
        <authorList>
            <person name="Nowell W R."/>
        </authorList>
    </citation>
    <scope>NUCLEOTIDE SEQUENCE</scope>
</reference>
<protein>
    <submittedName>
        <fullName evidence="1">Uncharacterized protein</fullName>
    </submittedName>
</protein>
<name>A0A815IB76_9BILA</name>
<sequence length="106" mass="12453">MSNHIRINLESILKTSSIINDLINLNSINQYKFFSQKISIAQLNDILFFAYENTIKLNLLTKRLIECVLPINNNFHSNLFIELINLFVPHQQKYYDEATKIPNEIL</sequence>
<dbReference type="EMBL" id="CAJNOT010003084">
    <property type="protein sequence ID" value="CAF1363111.1"/>
    <property type="molecule type" value="Genomic_DNA"/>
</dbReference>
<comment type="caution">
    <text evidence="1">The sequence shown here is derived from an EMBL/GenBank/DDBJ whole genome shotgun (WGS) entry which is preliminary data.</text>
</comment>
<evidence type="ECO:0000313" key="1">
    <source>
        <dbReference type="EMBL" id="CAF1363111.1"/>
    </source>
</evidence>
<evidence type="ECO:0000313" key="2">
    <source>
        <dbReference type="Proteomes" id="UP000663864"/>
    </source>
</evidence>
<accession>A0A815IB76</accession>
<gene>
    <name evidence="1" type="ORF">ZHD862_LOCUS31184</name>
</gene>
<organism evidence="1 2">
    <name type="scientific">Rotaria sordida</name>
    <dbReference type="NCBI Taxonomy" id="392033"/>
    <lineage>
        <taxon>Eukaryota</taxon>
        <taxon>Metazoa</taxon>
        <taxon>Spiralia</taxon>
        <taxon>Gnathifera</taxon>
        <taxon>Rotifera</taxon>
        <taxon>Eurotatoria</taxon>
        <taxon>Bdelloidea</taxon>
        <taxon>Philodinida</taxon>
        <taxon>Philodinidae</taxon>
        <taxon>Rotaria</taxon>
    </lineage>
</organism>
<dbReference type="AlphaFoldDB" id="A0A815IB76"/>